<dbReference type="AlphaFoldDB" id="A0A0P1BPE1"/>
<sequence length="106" mass="11554">MRCCLGEDTIVQYGKQMIPIEDTLGRAGGPALWQITRVTKPVVLKDGDCLAVPGDSEVDANPVFSSRREPMISHPGRGVHVVDSENEGVVGGRLRDMMCWGKRCSN</sequence>
<reference evidence="1 2" key="1">
    <citation type="submission" date="2014-09" db="EMBL/GenBank/DDBJ databases">
        <authorList>
            <person name="Magalhaes I.L.F."/>
            <person name="Oliveira U."/>
            <person name="Santos F.R."/>
            <person name="Vidigal T.H.D.A."/>
            <person name="Brescovit A.D."/>
            <person name="Santos A.J."/>
        </authorList>
    </citation>
    <scope>NUCLEOTIDE SEQUENCE [LARGE SCALE GENOMIC DNA]</scope>
</reference>
<evidence type="ECO:0000313" key="2">
    <source>
        <dbReference type="Proteomes" id="UP000054845"/>
    </source>
</evidence>
<dbReference type="EMBL" id="CCYA01000276">
    <property type="protein sequence ID" value="CEH18804.1"/>
    <property type="molecule type" value="Genomic_DNA"/>
</dbReference>
<accession>A0A0P1BPE1</accession>
<proteinExistence type="predicted"/>
<keyword evidence="2" id="KW-1185">Reference proteome</keyword>
<protein>
    <submittedName>
        <fullName evidence="1">Uncharacterized protein</fullName>
    </submittedName>
</protein>
<dbReference type="Proteomes" id="UP000054845">
    <property type="component" value="Unassembled WGS sequence"/>
</dbReference>
<evidence type="ECO:0000313" key="1">
    <source>
        <dbReference type="EMBL" id="CEH18804.1"/>
    </source>
</evidence>
<name>A0A0P1BPE1_9BASI</name>
<organism evidence="1 2">
    <name type="scientific">Ceraceosorus bombacis</name>
    <dbReference type="NCBI Taxonomy" id="401625"/>
    <lineage>
        <taxon>Eukaryota</taxon>
        <taxon>Fungi</taxon>
        <taxon>Dikarya</taxon>
        <taxon>Basidiomycota</taxon>
        <taxon>Ustilaginomycotina</taxon>
        <taxon>Exobasidiomycetes</taxon>
        <taxon>Ceraceosorales</taxon>
        <taxon>Ceraceosoraceae</taxon>
        <taxon>Ceraceosorus</taxon>
    </lineage>
</organism>